<dbReference type="GO" id="GO:0005524">
    <property type="term" value="F:ATP binding"/>
    <property type="evidence" value="ECO:0007669"/>
    <property type="project" value="InterPro"/>
</dbReference>
<dbReference type="Gene3D" id="3.30.428.70">
    <property type="match status" value="1"/>
</dbReference>
<dbReference type="InterPro" id="IPR043171">
    <property type="entry name" value="Ap4A_phos1/2-like"/>
</dbReference>
<gene>
    <name evidence="4" type="primary">APA2</name>
    <name evidence="4" type="ORF">OC846_000752</name>
</gene>
<organism evidence="4 5">
    <name type="scientific">Tilletia horrida</name>
    <dbReference type="NCBI Taxonomy" id="155126"/>
    <lineage>
        <taxon>Eukaryota</taxon>
        <taxon>Fungi</taxon>
        <taxon>Dikarya</taxon>
        <taxon>Basidiomycota</taxon>
        <taxon>Ustilaginomycotina</taxon>
        <taxon>Exobasidiomycetes</taxon>
        <taxon>Tilletiales</taxon>
        <taxon>Tilletiaceae</taxon>
        <taxon>Tilletia</taxon>
    </lineage>
</organism>
<keyword evidence="4" id="KW-0548">Nucleotidyltransferase</keyword>
<dbReference type="InterPro" id="IPR036265">
    <property type="entry name" value="HIT-like_sf"/>
</dbReference>
<protein>
    <submittedName>
        <fullName evidence="4">Bifunctional AP-4-A phosphorylase/ADP sulfurylase</fullName>
        <ecNumber evidence="4">2.7.7.53</ecNumber>
    </submittedName>
</protein>
<dbReference type="Pfam" id="PF19327">
    <property type="entry name" value="Ap4A_phos_N"/>
    <property type="match status" value="1"/>
</dbReference>
<feature type="region of interest" description="Disordered" evidence="1">
    <location>
        <begin position="1"/>
        <end position="20"/>
    </location>
</feature>
<dbReference type="Pfam" id="PF09830">
    <property type="entry name" value="ATP_transf"/>
    <property type="match status" value="1"/>
</dbReference>
<dbReference type="SUPFAM" id="SSF54197">
    <property type="entry name" value="HIT-like"/>
    <property type="match status" value="1"/>
</dbReference>
<dbReference type="PANTHER" id="PTHR38420:SF1">
    <property type="entry name" value="PUTATIVE (AFU_ORTHOLOGUE AFUA_5G14690)-RELATED"/>
    <property type="match status" value="1"/>
</dbReference>
<feature type="compositionally biased region" description="Acidic residues" evidence="1">
    <location>
        <begin position="207"/>
        <end position="221"/>
    </location>
</feature>
<keyword evidence="4" id="KW-0808">Transferase</keyword>
<dbReference type="GO" id="GO:0003877">
    <property type="term" value="F:ATP:ADP adenylyltransferase activity"/>
    <property type="evidence" value="ECO:0007669"/>
    <property type="project" value="UniProtKB-EC"/>
</dbReference>
<evidence type="ECO:0000259" key="2">
    <source>
        <dbReference type="Pfam" id="PF09830"/>
    </source>
</evidence>
<sequence length="402" mass="44286">MTDEGGGGSSSSQGSTSAVHNIADLQKRVSKQFEEAIKAGDAYFYESSRVVVPSSSPEIDFVVTCVPALAQKAKESAAAAAANQKKEGNEERKRDEGEKKPKDVFAPPYIPNLLVKELDDYTVLLNKFAVLPRHFLLVTRDFVSQELPPSPRMLALTYRIILSHPSSSSSELMAFYNCGAQSGASQPHQHIQFIAVSRKVQQQDGKQEEDEGEEEEDDVDDLDARPNIPIEVLLNRIERDGKEDEAVHALPVPWQHFVRLIKPPKVPTSSKDPQQHQARLQALEGYMASRLVSLIDTQFQSRRVEAQSSSGESRSGRPSFNILLSKRAFHLIPRRESDITIPMEGSETSTTDISVNSLGYAGLLLARSEEEVEAVKQVEGGILGILAKAGREPVSEDSWQAP</sequence>
<dbReference type="AlphaFoldDB" id="A0AAN6GUP1"/>
<evidence type="ECO:0000313" key="4">
    <source>
        <dbReference type="EMBL" id="KAK0557105.1"/>
    </source>
</evidence>
<feature type="domain" description="Ap4A phosphorylase 1/2 N-terminal" evidence="3">
    <location>
        <begin position="23"/>
        <end position="198"/>
    </location>
</feature>
<evidence type="ECO:0000256" key="1">
    <source>
        <dbReference type="SAM" id="MobiDB-lite"/>
    </source>
</evidence>
<dbReference type="InterPro" id="IPR009163">
    <property type="entry name" value="Ap4A_phos1/2"/>
</dbReference>
<name>A0AAN6GUP1_9BASI</name>
<dbReference type="Proteomes" id="UP001176517">
    <property type="component" value="Unassembled WGS sequence"/>
</dbReference>
<dbReference type="PANTHER" id="PTHR38420">
    <property type="entry name" value="AP-4-A PHOSPHORYLASE II"/>
    <property type="match status" value="1"/>
</dbReference>
<evidence type="ECO:0000259" key="3">
    <source>
        <dbReference type="Pfam" id="PF19327"/>
    </source>
</evidence>
<reference evidence="4" key="1">
    <citation type="journal article" date="2023" name="PhytoFront">
        <title>Draft Genome Resources of Seven Strains of Tilletia horrida, Causal Agent of Kernel Smut of Rice.</title>
        <authorList>
            <person name="Khanal S."/>
            <person name="Antony Babu S."/>
            <person name="Zhou X.G."/>
        </authorList>
    </citation>
    <scope>NUCLEOTIDE SEQUENCE</scope>
    <source>
        <strain evidence="4">TX6</strain>
    </source>
</reference>
<dbReference type="EC" id="2.7.7.53" evidence="4"/>
<evidence type="ECO:0000313" key="5">
    <source>
        <dbReference type="Proteomes" id="UP001176517"/>
    </source>
</evidence>
<proteinExistence type="predicted"/>
<feature type="compositionally biased region" description="Basic and acidic residues" evidence="1">
    <location>
        <begin position="84"/>
        <end position="103"/>
    </location>
</feature>
<dbReference type="GO" id="GO:0009117">
    <property type="term" value="P:nucleotide metabolic process"/>
    <property type="evidence" value="ECO:0007669"/>
    <property type="project" value="InterPro"/>
</dbReference>
<dbReference type="InterPro" id="IPR045759">
    <property type="entry name" value="Ap4A_phos1/2_N"/>
</dbReference>
<comment type="caution">
    <text evidence="4">The sequence shown here is derived from an EMBL/GenBank/DDBJ whole genome shotgun (WGS) entry which is preliminary data.</text>
</comment>
<accession>A0AAN6GUP1</accession>
<feature type="region of interest" description="Disordered" evidence="1">
    <location>
        <begin position="77"/>
        <end position="103"/>
    </location>
</feature>
<keyword evidence="5" id="KW-1185">Reference proteome</keyword>
<dbReference type="InterPro" id="IPR019200">
    <property type="entry name" value="ATP_adenylylTrfase_C"/>
</dbReference>
<dbReference type="EMBL" id="JAPDMZ010000008">
    <property type="protein sequence ID" value="KAK0557105.1"/>
    <property type="molecule type" value="Genomic_DNA"/>
</dbReference>
<feature type="domain" description="ATP adenylyltransferase C-terminal" evidence="2">
    <location>
        <begin position="252"/>
        <end position="390"/>
    </location>
</feature>
<feature type="region of interest" description="Disordered" evidence="1">
    <location>
        <begin position="198"/>
        <end position="225"/>
    </location>
</feature>